<proteinExistence type="predicted"/>
<dbReference type="Proteomes" id="UP000814140">
    <property type="component" value="Unassembled WGS sequence"/>
</dbReference>
<sequence length="282" mass="30134">MSNIKSRDGLGGNSNDDTKPEGLTHQEHAALSSAVDLHNRTQMVQIWSDRLQLVSVYASFFTSIDSLLLTLASSNWADNHTTTAEVSTASLAGALIFHAASAILAYVGSFVLIRYKLFETQVPDPDSPTSAHASTHSAAESGHSESKKGRPAIMYPLPSMNSSFHRGLGSRGISKALLSHTPDIFSHPPDIFAAFLPEQSTRSISVHRVGFRAPKDSSADGESLMRLLTRCQRVCSFFALLGFVLVVLGIVTFVRAAFARGPSIFASACVAFAVSLGVVALV</sequence>
<evidence type="ECO:0000313" key="1">
    <source>
        <dbReference type="EMBL" id="KAI0059913.1"/>
    </source>
</evidence>
<protein>
    <submittedName>
        <fullName evidence="1">Uncharacterized protein</fullName>
    </submittedName>
</protein>
<reference evidence="1" key="2">
    <citation type="journal article" date="2022" name="New Phytol.">
        <title>Evolutionary transition to the ectomycorrhizal habit in the genomes of a hyperdiverse lineage of mushroom-forming fungi.</title>
        <authorList>
            <person name="Looney B."/>
            <person name="Miyauchi S."/>
            <person name="Morin E."/>
            <person name="Drula E."/>
            <person name="Courty P.E."/>
            <person name="Kohler A."/>
            <person name="Kuo A."/>
            <person name="LaButti K."/>
            <person name="Pangilinan J."/>
            <person name="Lipzen A."/>
            <person name="Riley R."/>
            <person name="Andreopoulos W."/>
            <person name="He G."/>
            <person name="Johnson J."/>
            <person name="Nolan M."/>
            <person name="Tritt A."/>
            <person name="Barry K.W."/>
            <person name="Grigoriev I.V."/>
            <person name="Nagy L.G."/>
            <person name="Hibbett D."/>
            <person name="Henrissat B."/>
            <person name="Matheny P.B."/>
            <person name="Labbe J."/>
            <person name="Martin F.M."/>
        </authorList>
    </citation>
    <scope>NUCLEOTIDE SEQUENCE</scope>
    <source>
        <strain evidence="1">HHB10654</strain>
    </source>
</reference>
<dbReference type="EMBL" id="MU277222">
    <property type="protein sequence ID" value="KAI0059913.1"/>
    <property type="molecule type" value="Genomic_DNA"/>
</dbReference>
<gene>
    <name evidence="1" type="ORF">BV25DRAFT_1828321</name>
</gene>
<organism evidence="1 2">
    <name type="scientific">Artomyces pyxidatus</name>
    <dbReference type="NCBI Taxonomy" id="48021"/>
    <lineage>
        <taxon>Eukaryota</taxon>
        <taxon>Fungi</taxon>
        <taxon>Dikarya</taxon>
        <taxon>Basidiomycota</taxon>
        <taxon>Agaricomycotina</taxon>
        <taxon>Agaricomycetes</taxon>
        <taxon>Russulales</taxon>
        <taxon>Auriscalpiaceae</taxon>
        <taxon>Artomyces</taxon>
    </lineage>
</organism>
<accession>A0ACB8SUN3</accession>
<evidence type="ECO:0000313" key="2">
    <source>
        <dbReference type="Proteomes" id="UP000814140"/>
    </source>
</evidence>
<keyword evidence="2" id="KW-1185">Reference proteome</keyword>
<reference evidence="1" key="1">
    <citation type="submission" date="2021-03" db="EMBL/GenBank/DDBJ databases">
        <authorList>
            <consortium name="DOE Joint Genome Institute"/>
            <person name="Ahrendt S."/>
            <person name="Looney B.P."/>
            <person name="Miyauchi S."/>
            <person name="Morin E."/>
            <person name="Drula E."/>
            <person name="Courty P.E."/>
            <person name="Chicoki N."/>
            <person name="Fauchery L."/>
            <person name="Kohler A."/>
            <person name="Kuo A."/>
            <person name="Labutti K."/>
            <person name="Pangilinan J."/>
            <person name="Lipzen A."/>
            <person name="Riley R."/>
            <person name="Andreopoulos W."/>
            <person name="He G."/>
            <person name="Johnson J."/>
            <person name="Barry K.W."/>
            <person name="Grigoriev I.V."/>
            <person name="Nagy L."/>
            <person name="Hibbett D."/>
            <person name="Henrissat B."/>
            <person name="Matheny P.B."/>
            <person name="Labbe J."/>
            <person name="Martin F."/>
        </authorList>
    </citation>
    <scope>NUCLEOTIDE SEQUENCE</scope>
    <source>
        <strain evidence="1">HHB10654</strain>
    </source>
</reference>
<comment type="caution">
    <text evidence="1">The sequence shown here is derived from an EMBL/GenBank/DDBJ whole genome shotgun (WGS) entry which is preliminary data.</text>
</comment>
<name>A0ACB8SUN3_9AGAM</name>